<dbReference type="AlphaFoldDB" id="A0A4Y2QQB5"/>
<comment type="caution">
    <text evidence="1">The sequence shown here is derived from an EMBL/GenBank/DDBJ whole genome shotgun (WGS) entry which is preliminary data.</text>
</comment>
<evidence type="ECO:0000313" key="1">
    <source>
        <dbReference type="EMBL" id="GBN65572.1"/>
    </source>
</evidence>
<organism evidence="1 2">
    <name type="scientific">Araneus ventricosus</name>
    <name type="common">Orbweaver spider</name>
    <name type="synonym">Epeira ventricosa</name>
    <dbReference type="NCBI Taxonomy" id="182803"/>
    <lineage>
        <taxon>Eukaryota</taxon>
        <taxon>Metazoa</taxon>
        <taxon>Ecdysozoa</taxon>
        <taxon>Arthropoda</taxon>
        <taxon>Chelicerata</taxon>
        <taxon>Arachnida</taxon>
        <taxon>Araneae</taxon>
        <taxon>Araneomorphae</taxon>
        <taxon>Entelegynae</taxon>
        <taxon>Araneoidea</taxon>
        <taxon>Araneidae</taxon>
        <taxon>Araneus</taxon>
    </lineage>
</organism>
<proteinExistence type="predicted"/>
<name>A0A4Y2QQB5_ARAVE</name>
<gene>
    <name evidence="1" type="ORF">AVEN_232477_1</name>
</gene>
<dbReference type="Proteomes" id="UP000499080">
    <property type="component" value="Unassembled WGS sequence"/>
</dbReference>
<reference evidence="1 2" key="1">
    <citation type="journal article" date="2019" name="Sci. Rep.">
        <title>Orb-weaving spider Araneus ventricosus genome elucidates the spidroin gene catalogue.</title>
        <authorList>
            <person name="Kono N."/>
            <person name="Nakamura H."/>
            <person name="Ohtoshi R."/>
            <person name="Moran D.A.P."/>
            <person name="Shinohara A."/>
            <person name="Yoshida Y."/>
            <person name="Fujiwara M."/>
            <person name="Mori M."/>
            <person name="Tomita M."/>
            <person name="Arakawa K."/>
        </authorList>
    </citation>
    <scope>NUCLEOTIDE SEQUENCE [LARGE SCALE GENOMIC DNA]</scope>
</reference>
<keyword evidence="2" id="KW-1185">Reference proteome</keyword>
<accession>A0A4Y2QQB5</accession>
<protein>
    <submittedName>
        <fullName evidence="1">Uncharacterized protein</fullName>
    </submittedName>
</protein>
<sequence length="104" mass="11256">MPPPARAPRVRGGEAAGRKRSLLQGIQVHEAKPSQVPLHKGSIHQGPSWGAALHKITSLEQALRVQFIGGGYQSSMSGIPQDPLQVTPSKGFRFMRQLQGVLKQ</sequence>
<evidence type="ECO:0000313" key="2">
    <source>
        <dbReference type="Proteomes" id="UP000499080"/>
    </source>
</evidence>
<dbReference type="EMBL" id="BGPR01014527">
    <property type="protein sequence ID" value="GBN65572.1"/>
    <property type="molecule type" value="Genomic_DNA"/>
</dbReference>